<evidence type="ECO:0000259" key="2">
    <source>
        <dbReference type="Pfam" id="PF12849"/>
    </source>
</evidence>
<dbReference type="Pfam" id="PF12849">
    <property type="entry name" value="PBP_like_2"/>
    <property type="match status" value="1"/>
</dbReference>
<proteinExistence type="predicted"/>
<dbReference type="InterPro" id="IPR052738">
    <property type="entry name" value="ABC-Tungstate_binding"/>
</dbReference>
<organism evidence="3 4">
    <name type="scientific">Thermanaerothrix daxensis</name>
    <dbReference type="NCBI Taxonomy" id="869279"/>
    <lineage>
        <taxon>Bacteria</taxon>
        <taxon>Bacillati</taxon>
        <taxon>Chloroflexota</taxon>
        <taxon>Anaerolineae</taxon>
        <taxon>Anaerolineales</taxon>
        <taxon>Anaerolineaceae</taxon>
        <taxon>Thermanaerothrix</taxon>
    </lineage>
</organism>
<dbReference type="PATRIC" id="fig|869279.4.peg.2590"/>
<dbReference type="Proteomes" id="UP000050544">
    <property type="component" value="Unassembled WGS sequence"/>
</dbReference>
<reference evidence="3 4" key="1">
    <citation type="submission" date="2015-07" db="EMBL/GenBank/DDBJ databases">
        <title>Whole genome sequence of Thermanaerothrix daxensis DSM 23592.</title>
        <authorList>
            <person name="Hemp J."/>
            <person name="Ward L.M."/>
            <person name="Pace L.A."/>
            <person name="Fischer W.W."/>
        </authorList>
    </citation>
    <scope>NUCLEOTIDE SEQUENCE [LARGE SCALE GENOMIC DNA]</scope>
    <source>
        <strain evidence="3 4">GNS-1</strain>
    </source>
</reference>
<dbReference type="Gene3D" id="3.40.190.10">
    <property type="entry name" value="Periplasmic binding protein-like II"/>
    <property type="match status" value="2"/>
</dbReference>
<dbReference type="PANTHER" id="PTHR37945:SF1">
    <property type="entry name" value="EXTRACELLULAR TUNGSTATE BINDING PROTEIN"/>
    <property type="match status" value="1"/>
</dbReference>
<dbReference type="PROSITE" id="PS51257">
    <property type="entry name" value="PROKAR_LIPOPROTEIN"/>
    <property type="match status" value="1"/>
</dbReference>
<dbReference type="RefSeq" id="WP_054522602.1">
    <property type="nucleotide sequence ID" value="NZ_LGKO01000006.1"/>
</dbReference>
<sequence>MKRWWSFLVSVALSMGLAACAARPAGVTPPATLILATTTSTQDSGLLDVLIPRFEAQSGYPVKVVAVGSGQALKMGERGDADVLLVHSPEAEEAFMQAGWGKDRVQVMHNDFILLGPPEDAAQVQGADILTALRRIAARGARFVSRGDQSGTHALELRLWESAGLQPQGQAWYLETGQGMGATLMVAAEKRAYTLSDRGTYLAYRAKIGLRPLVEGDPRLQNIYHVITVNPEKWPHVNYVGARAFLEFLLDPETQRRIGTFGVETYGEPLFVPDAITP</sequence>
<dbReference type="STRING" id="869279.SE15_13275"/>
<dbReference type="PANTHER" id="PTHR37945">
    <property type="entry name" value="EXTRACELLULAR TUNGSTATE BINDING PROTEIN"/>
    <property type="match status" value="1"/>
</dbReference>
<gene>
    <name evidence="3" type="ORF">SE15_13275</name>
</gene>
<evidence type="ECO:0000256" key="1">
    <source>
        <dbReference type="SAM" id="SignalP"/>
    </source>
</evidence>
<accession>A0A0P6XFG0</accession>
<dbReference type="SUPFAM" id="SSF53850">
    <property type="entry name" value="Periplasmic binding protein-like II"/>
    <property type="match status" value="1"/>
</dbReference>
<dbReference type="AlphaFoldDB" id="A0A0P6XFG0"/>
<protein>
    <submittedName>
        <fullName evidence="3">Tungsten ABC transporter substrate-binding protein</fullName>
    </submittedName>
</protein>
<name>A0A0P6XFG0_9CHLR</name>
<feature type="domain" description="PBP" evidence="2">
    <location>
        <begin position="29"/>
        <end position="253"/>
    </location>
</feature>
<dbReference type="InterPro" id="IPR024370">
    <property type="entry name" value="PBP_domain"/>
</dbReference>
<evidence type="ECO:0000313" key="3">
    <source>
        <dbReference type="EMBL" id="KPL82075.1"/>
    </source>
</evidence>
<feature type="chain" id="PRO_5006133030" evidence="1">
    <location>
        <begin position="22"/>
        <end position="278"/>
    </location>
</feature>
<keyword evidence="4" id="KW-1185">Reference proteome</keyword>
<evidence type="ECO:0000313" key="4">
    <source>
        <dbReference type="Proteomes" id="UP000050544"/>
    </source>
</evidence>
<dbReference type="EMBL" id="LGKO01000006">
    <property type="protein sequence ID" value="KPL82075.1"/>
    <property type="molecule type" value="Genomic_DNA"/>
</dbReference>
<comment type="caution">
    <text evidence="3">The sequence shown here is derived from an EMBL/GenBank/DDBJ whole genome shotgun (WGS) entry which is preliminary data.</text>
</comment>
<dbReference type="OrthoDB" id="186379at2"/>
<keyword evidence="1" id="KW-0732">Signal</keyword>
<feature type="signal peptide" evidence="1">
    <location>
        <begin position="1"/>
        <end position="21"/>
    </location>
</feature>